<protein>
    <submittedName>
        <fullName evidence="3">VOC family protein</fullName>
    </submittedName>
</protein>
<organism evidence="3 4">
    <name type="scientific">Erysipelothrix piscisicarius</name>
    <dbReference type="NCBI Taxonomy" id="2485784"/>
    <lineage>
        <taxon>Bacteria</taxon>
        <taxon>Bacillati</taxon>
        <taxon>Bacillota</taxon>
        <taxon>Erysipelotrichia</taxon>
        <taxon>Erysipelotrichales</taxon>
        <taxon>Erysipelotrichaceae</taxon>
        <taxon>Erysipelothrix</taxon>
    </lineage>
</organism>
<name>A0A3S5HK16_9FIRM</name>
<dbReference type="GO" id="GO:0004462">
    <property type="term" value="F:lactoylglutathione lyase activity"/>
    <property type="evidence" value="ECO:0007669"/>
    <property type="project" value="InterPro"/>
</dbReference>
<dbReference type="Pfam" id="PF00903">
    <property type="entry name" value="Glyoxalase"/>
    <property type="match status" value="2"/>
</dbReference>
<evidence type="ECO:0000256" key="1">
    <source>
        <dbReference type="ARBA" id="ARBA00022723"/>
    </source>
</evidence>
<dbReference type="SUPFAM" id="SSF54593">
    <property type="entry name" value="Glyoxalase/Bleomycin resistance protein/Dihydroxybiphenyl dioxygenase"/>
    <property type="match status" value="2"/>
</dbReference>
<dbReference type="PANTHER" id="PTHR43279:SF1">
    <property type="entry name" value="CATECHOL-2,3-DIOXYGENASE"/>
    <property type="match status" value="1"/>
</dbReference>
<dbReference type="Gene3D" id="3.10.180.10">
    <property type="entry name" value="2,3-Dihydroxybiphenyl 1,2-Dioxygenase, domain 1"/>
    <property type="match status" value="2"/>
</dbReference>
<dbReference type="PROSITE" id="PS00934">
    <property type="entry name" value="GLYOXALASE_I_1"/>
    <property type="match status" value="1"/>
</dbReference>
<dbReference type="InterPro" id="IPR018146">
    <property type="entry name" value="Glyoxalase_1_CS"/>
</dbReference>
<keyword evidence="4" id="KW-1185">Reference proteome</keyword>
<accession>A0A3S5HK16</accession>
<dbReference type="InterPro" id="IPR004360">
    <property type="entry name" value="Glyas_Fos-R_dOase_dom"/>
</dbReference>
<evidence type="ECO:0000259" key="2">
    <source>
        <dbReference type="PROSITE" id="PS51819"/>
    </source>
</evidence>
<reference evidence="3 4" key="1">
    <citation type="journal article" date="2020" name="Int. J. Syst. Evol. Microbiol.">
        <title>Description of Erysipelothrix piscisicarius sp. nov., an emergent fish pathogen, and assessment of virulence using a tiger barb (Puntigrus tetrazona) infection model.</title>
        <authorList>
            <person name="Pomaranski E.K."/>
            <person name="Griffin M.J."/>
            <person name="Camus A.C."/>
            <person name="Armwood A.R."/>
            <person name="Shelley J."/>
            <person name="Waldbieser G.C."/>
            <person name="LaFrentz B.R."/>
            <person name="Garcia J.C."/>
            <person name="Yanong R."/>
            <person name="Soto E."/>
        </authorList>
    </citation>
    <scope>NUCLEOTIDE SEQUENCE [LARGE SCALE GENOMIC DNA]</scope>
    <source>
        <strain evidence="3 4">15TAL0474</strain>
    </source>
</reference>
<gene>
    <name evidence="3" type="ORF">EEI45_01540</name>
</gene>
<dbReference type="PANTHER" id="PTHR43279">
    <property type="entry name" value="CATECHOL-2,3-DIOXYGENASE"/>
    <property type="match status" value="1"/>
</dbReference>
<evidence type="ECO:0000313" key="4">
    <source>
        <dbReference type="Proteomes" id="UP000278804"/>
    </source>
</evidence>
<dbReference type="Proteomes" id="UP000278804">
    <property type="component" value="Chromosome"/>
</dbReference>
<dbReference type="AlphaFoldDB" id="A0A3S5HK16"/>
<proteinExistence type="predicted"/>
<dbReference type="InterPro" id="IPR037523">
    <property type="entry name" value="VOC_core"/>
</dbReference>
<dbReference type="GO" id="GO:0046872">
    <property type="term" value="F:metal ion binding"/>
    <property type="evidence" value="ECO:0007669"/>
    <property type="project" value="UniProtKB-KW"/>
</dbReference>
<feature type="domain" description="VOC" evidence="2">
    <location>
        <begin position="8"/>
        <end position="124"/>
    </location>
</feature>
<dbReference type="RefSeq" id="WP_125163867.1">
    <property type="nucleotide sequence ID" value="NZ_CP034234.1"/>
</dbReference>
<sequence>MKTLKNISIKNVILKVLDLEAMKSFYENTLGLTLLSQNQNTVILGIDDVPLVTLKASESYEKPNKNYSGLYHMAFLLPDESHLGPFLKHLISVNQSITGLGDHLYSQAIYLNDPEGNGIEVYADRSRSSWIIHDDGSIVGGTEPVDVDRLMRIADPKAWDGMPLGTILGHVHVQVADIEKARMFYINQLGFDLKTEMQKALFVSRDEYHHHIGINEWAGPHIGDLPHNKTGMESFTISTSSFTEYRNELIQAGETIRDLDENHFTVMDPFHINIIFEKI</sequence>
<dbReference type="KEGG" id="eri:EEI45_01540"/>
<dbReference type="InterPro" id="IPR029068">
    <property type="entry name" value="Glyas_Bleomycin-R_OHBP_Dase"/>
</dbReference>
<dbReference type="EMBL" id="CP034234">
    <property type="protein sequence ID" value="AZK43649.1"/>
    <property type="molecule type" value="Genomic_DNA"/>
</dbReference>
<dbReference type="PROSITE" id="PS51819">
    <property type="entry name" value="VOC"/>
    <property type="match status" value="1"/>
</dbReference>
<evidence type="ECO:0000313" key="3">
    <source>
        <dbReference type="EMBL" id="AZK43649.1"/>
    </source>
</evidence>
<keyword evidence="1" id="KW-0479">Metal-binding</keyword>